<protein>
    <submittedName>
        <fullName evidence="1">Uncharacterized protein</fullName>
    </submittedName>
</protein>
<dbReference type="EMBL" id="JAZDQQ010000011">
    <property type="protein sequence ID" value="MEE1881273.1"/>
    <property type="molecule type" value="Genomic_DNA"/>
</dbReference>
<comment type="caution">
    <text evidence="1">The sequence shown here is derived from an EMBL/GenBank/DDBJ whole genome shotgun (WGS) entry which is preliminary data.</text>
</comment>
<name>A0ABU7GR02_9PSED</name>
<accession>A0ABU7GR02</accession>
<dbReference type="RefSeq" id="WP_155738440.1">
    <property type="nucleotide sequence ID" value="NZ_CP009365.1"/>
</dbReference>
<evidence type="ECO:0000313" key="1">
    <source>
        <dbReference type="EMBL" id="MEE1881273.1"/>
    </source>
</evidence>
<reference evidence="1 2" key="1">
    <citation type="submission" date="2024-01" db="EMBL/GenBank/DDBJ databases">
        <title>Unpublished Manusciprt.</title>
        <authorList>
            <person name="Duman M."/>
            <person name="Valdes E.G."/>
            <person name="Ajmi N."/>
            <person name="Altun S."/>
            <person name="Saticioglu I.B."/>
        </authorList>
    </citation>
    <scope>NUCLEOTIDE SEQUENCE [LARGE SCALE GENOMIC DNA]</scope>
    <source>
        <strain evidence="1 2">139P</strain>
    </source>
</reference>
<keyword evidence="2" id="KW-1185">Reference proteome</keyword>
<dbReference type="Proteomes" id="UP001329505">
    <property type="component" value="Unassembled WGS sequence"/>
</dbReference>
<evidence type="ECO:0000313" key="2">
    <source>
        <dbReference type="Proteomes" id="UP001329505"/>
    </source>
</evidence>
<gene>
    <name evidence="1" type="ORF">V0R55_13980</name>
</gene>
<organism evidence="1 2">
    <name type="scientific">Pseudomonas soli</name>
    <dbReference type="NCBI Taxonomy" id="1306993"/>
    <lineage>
        <taxon>Bacteria</taxon>
        <taxon>Pseudomonadati</taxon>
        <taxon>Pseudomonadota</taxon>
        <taxon>Gammaproteobacteria</taxon>
        <taxon>Pseudomonadales</taxon>
        <taxon>Pseudomonadaceae</taxon>
        <taxon>Pseudomonas</taxon>
    </lineage>
</organism>
<proteinExistence type="predicted"/>
<sequence length="53" mass="6401">MNYKFVGIARPHFFRAKITLNAACGRLKPQARHTLKHMKKYLIDRKQYFTDEF</sequence>